<sequence>MPARQLSPALQAYTRAVAVLAQPPACARLAVAGLVAQPPVHARLAVAGRGVAPPPENESASGESSPSTVPPDVETDDIGGGPNDESSSDEDNNGGAYDIKHDPGLRIPISQYDVNDQDSVRREYIALGPCQPKMKKEDFPQHECGEELHDECFAILADEPSDAYQQEQLALCLRFVNKTGQLVEWFLGLVHVEDTTSLTLKEAIKSLLIKCHLPLSKHKVKVVDKDGNYKPIQRSKKFFKNAINYHRFHADMFLGVIDRQLQELNNKFDEVNPELLRCMSSFSPAKSFSDFNVDNLVKLAKFYPNDFDVEEMNQLTFQLNRYISDVSKDENFTNLMSLADLSMMLVKTNKVSRYDLVYKLLKFVLVLPVATASVERVFSSMNYIKNKLRSKMGQEYLNDCLVIFIERYFFLQVKNEDIINHFQNIKKRKVLLYIRWRRYSDDDDSYPSRLPINLDDRARHGDSGDGRPSFFSSALKQEESARGWGVVVEERGASAVGEVASVVVPGWFGHDTSAVDDDGNELGTTVSGDSKLAHLCDFFLSFAPFF</sequence>
<dbReference type="InterPro" id="IPR055298">
    <property type="entry name" value="AtLOH3-like"/>
</dbReference>
<proteinExistence type="predicted"/>
<evidence type="ECO:0000259" key="3">
    <source>
        <dbReference type="Pfam" id="PF14291"/>
    </source>
</evidence>
<dbReference type="AlphaFoldDB" id="Q337Y8"/>
<evidence type="ECO:0000259" key="2">
    <source>
        <dbReference type="Pfam" id="PF05699"/>
    </source>
</evidence>
<feature type="compositionally biased region" description="Polar residues" evidence="1">
    <location>
        <begin position="58"/>
        <end position="67"/>
    </location>
</feature>
<name>Q337Y8_ORYSJ</name>
<feature type="region of interest" description="Disordered" evidence="1">
    <location>
        <begin position="50"/>
        <end position="103"/>
    </location>
</feature>
<dbReference type="Pfam" id="PF14291">
    <property type="entry name" value="DUF4371"/>
    <property type="match status" value="1"/>
</dbReference>
<reference evidence="4" key="2">
    <citation type="submission" date="2003-05" db="EMBL/GenBank/DDBJ databases">
        <authorList>
            <person name="Buell C.R."/>
            <person name="Wing R.A."/>
            <person name="McCombie W.R."/>
            <person name="Messing J."/>
            <person name="Yuan Q."/>
            <person name="Ouyang S."/>
        </authorList>
    </citation>
    <scope>NUCLEOTIDE SEQUENCE</scope>
</reference>
<feature type="domain" description="HAT C-terminal dimerisation" evidence="2">
    <location>
        <begin position="349"/>
        <end position="407"/>
    </location>
</feature>
<dbReference type="PANTHER" id="PTHR11697">
    <property type="entry name" value="GENERAL TRANSCRIPTION FACTOR 2-RELATED ZINC FINGER PROTEIN"/>
    <property type="match status" value="1"/>
</dbReference>
<dbReference type="Pfam" id="PF05699">
    <property type="entry name" value="Dimer_Tnp_hAT"/>
    <property type="match status" value="1"/>
</dbReference>
<evidence type="ECO:0000256" key="1">
    <source>
        <dbReference type="SAM" id="MobiDB-lite"/>
    </source>
</evidence>
<dbReference type="InterPro" id="IPR025398">
    <property type="entry name" value="DUF4371"/>
</dbReference>
<dbReference type="EMBL" id="DP000086">
    <property type="protein sequence ID" value="ABB47649.2"/>
    <property type="molecule type" value="Genomic_DNA"/>
</dbReference>
<dbReference type="GO" id="GO:0046983">
    <property type="term" value="F:protein dimerization activity"/>
    <property type="evidence" value="ECO:0007669"/>
    <property type="project" value="InterPro"/>
</dbReference>
<accession>Q337Y8</accession>
<dbReference type="InterPro" id="IPR008906">
    <property type="entry name" value="HATC_C_dom"/>
</dbReference>
<organism evidence="4">
    <name type="scientific">Oryza sativa subsp. japonica</name>
    <name type="common">Rice</name>
    <dbReference type="NCBI Taxonomy" id="39947"/>
    <lineage>
        <taxon>Eukaryota</taxon>
        <taxon>Viridiplantae</taxon>
        <taxon>Streptophyta</taxon>
        <taxon>Embryophyta</taxon>
        <taxon>Tracheophyta</taxon>
        <taxon>Spermatophyta</taxon>
        <taxon>Magnoliopsida</taxon>
        <taxon>Liliopsida</taxon>
        <taxon>Poales</taxon>
        <taxon>Poaceae</taxon>
        <taxon>BOP clade</taxon>
        <taxon>Oryzoideae</taxon>
        <taxon>Oryzeae</taxon>
        <taxon>Oryzinae</taxon>
        <taxon>Oryza</taxon>
        <taxon>Oryza sativa</taxon>
    </lineage>
</organism>
<dbReference type="PANTHER" id="PTHR11697:SF230">
    <property type="entry name" value="ZINC FINGER, MYM DOMAIN CONTAINING 1"/>
    <property type="match status" value="1"/>
</dbReference>
<protein>
    <submittedName>
        <fullName evidence="4">HAT family dimerisation domain containing protein, expressed</fullName>
    </submittedName>
</protein>
<feature type="domain" description="DUF4371" evidence="3">
    <location>
        <begin position="146"/>
        <end position="230"/>
    </location>
</feature>
<reference evidence="4" key="1">
    <citation type="journal article" date="2003" name="Science">
        <title>In-depth view of structure, activity, and evolution of rice chromosome 10.</title>
        <authorList>
            <consortium name="Rice Chromosome 10 Sequencing Consortium"/>
        </authorList>
    </citation>
    <scope>NUCLEOTIDE SEQUENCE [LARGE SCALE GENOMIC DNA]</scope>
</reference>
<gene>
    <name evidence="4" type="ordered locus">LOC_Os10g29170</name>
</gene>
<evidence type="ECO:0000313" key="4">
    <source>
        <dbReference type="EMBL" id="ABB47649.2"/>
    </source>
</evidence>
<reference evidence="4" key="3">
    <citation type="submission" date="2006-07" db="EMBL/GenBank/DDBJ databases">
        <authorList>
            <person name="Buell R."/>
        </authorList>
    </citation>
    <scope>NUCLEOTIDE SEQUENCE</scope>
</reference>